<keyword evidence="2" id="KW-1185">Reference proteome</keyword>
<proteinExistence type="predicted"/>
<organism evidence="1 2">
    <name type="scientific">Portunus trituberculatus</name>
    <name type="common">Swimming crab</name>
    <name type="synonym">Neptunus trituberculatus</name>
    <dbReference type="NCBI Taxonomy" id="210409"/>
    <lineage>
        <taxon>Eukaryota</taxon>
        <taxon>Metazoa</taxon>
        <taxon>Ecdysozoa</taxon>
        <taxon>Arthropoda</taxon>
        <taxon>Crustacea</taxon>
        <taxon>Multicrustacea</taxon>
        <taxon>Malacostraca</taxon>
        <taxon>Eumalacostraca</taxon>
        <taxon>Eucarida</taxon>
        <taxon>Decapoda</taxon>
        <taxon>Pleocyemata</taxon>
        <taxon>Brachyura</taxon>
        <taxon>Eubrachyura</taxon>
        <taxon>Portunoidea</taxon>
        <taxon>Portunidae</taxon>
        <taxon>Portuninae</taxon>
        <taxon>Portunus</taxon>
    </lineage>
</organism>
<accession>A0A5B7CLS7</accession>
<name>A0A5B7CLS7_PORTR</name>
<comment type="caution">
    <text evidence="1">The sequence shown here is derived from an EMBL/GenBank/DDBJ whole genome shotgun (WGS) entry which is preliminary data.</text>
</comment>
<dbReference type="Proteomes" id="UP000324222">
    <property type="component" value="Unassembled WGS sequence"/>
</dbReference>
<dbReference type="EMBL" id="VSRR010000120">
    <property type="protein sequence ID" value="MPC10499.1"/>
    <property type="molecule type" value="Genomic_DNA"/>
</dbReference>
<gene>
    <name evidence="1" type="ORF">E2C01_003136</name>
</gene>
<evidence type="ECO:0000313" key="1">
    <source>
        <dbReference type="EMBL" id="MPC10499.1"/>
    </source>
</evidence>
<dbReference type="AlphaFoldDB" id="A0A5B7CLS7"/>
<protein>
    <submittedName>
        <fullName evidence="1">Uncharacterized protein</fullName>
    </submittedName>
</protein>
<sequence>MTLSPRHNSHVTSTQPLPALRTDTNAAVNVWAQLSTVGGCFDTVQGRFPLLILYGCNANTPHKNITSSMATQLLSRLSACKTVYLSPLSMASEGCYVI</sequence>
<reference evidence="1 2" key="1">
    <citation type="submission" date="2019-05" db="EMBL/GenBank/DDBJ databases">
        <title>Another draft genome of Portunus trituberculatus and its Hox gene families provides insights of decapod evolution.</title>
        <authorList>
            <person name="Jeong J.-H."/>
            <person name="Song I."/>
            <person name="Kim S."/>
            <person name="Choi T."/>
            <person name="Kim D."/>
            <person name="Ryu S."/>
            <person name="Kim W."/>
        </authorList>
    </citation>
    <scope>NUCLEOTIDE SEQUENCE [LARGE SCALE GENOMIC DNA]</scope>
    <source>
        <tissue evidence="1">Muscle</tissue>
    </source>
</reference>
<evidence type="ECO:0000313" key="2">
    <source>
        <dbReference type="Proteomes" id="UP000324222"/>
    </source>
</evidence>